<proteinExistence type="predicted"/>
<reference evidence="1 2" key="1">
    <citation type="submission" date="2015-05" db="EMBL/GenBank/DDBJ databases">
        <title>Genome sequencing and analysis of members of genus Stenotrophomonas.</title>
        <authorList>
            <person name="Patil P.P."/>
            <person name="Midha S."/>
            <person name="Patil P.B."/>
        </authorList>
    </citation>
    <scope>NUCLEOTIDE SEQUENCE [LARGE SCALE GENOMIC DNA]</scope>
    <source>
        <strain evidence="1 2">DSM 21858</strain>
    </source>
</reference>
<dbReference type="PANTHER" id="PTHR12126:SF11">
    <property type="entry name" value="NADH DEHYDROGENASE [UBIQUINONE] 1 ALPHA SUBCOMPLEX SUBUNIT 9, MITOCHONDRIAL"/>
    <property type="match status" value="1"/>
</dbReference>
<sequence length="289" mass="30744">MSSQRTMAANTDRHALLMGGSGQIGEAAVARLLAAGWRISALSRQPRQSRPGLQWLAGELDNPGELPHQVDCIFSMGPLDAFARWYAASSIDCPRVIAFGSTSLETKQTSLDAHEGDLALRLHQAEASVFATASQRSAVATLLRPTLVYGSGRDQNISRIAAMARRSGFFILPSGASGLRQPVHVEDLAAAALAVFDCDAAGGKAYALPGAEALPYDQMVARTLRALAPSARLWRLPMPVFRLAVKVARASGRLQGLTDAAISRLGEDLVFDDSAARADFGYAPRGFVL</sequence>
<organism evidence="1 2">
    <name type="scientific">Pseudoxanthomonas dokdonensis</name>
    <dbReference type="NCBI Taxonomy" id="344882"/>
    <lineage>
        <taxon>Bacteria</taxon>
        <taxon>Pseudomonadati</taxon>
        <taxon>Pseudomonadota</taxon>
        <taxon>Gammaproteobacteria</taxon>
        <taxon>Lysobacterales</taxon>
        <taxon>Lysobacteraceae</taxon>
        <taxon>Pseudoxanthomonas</taxon>
    </lineage>
</organism>
<protein>
    <submittedName>
        <fullName evidence="1">Nucleoside-diphosphate sugar epimerase</fullName>
    </submittedName>
</protein>
<dbReference type="EMBL" id="LDJL01000009">
    <property type="protein sequence ID" value="KRG69586.1"/>
    <property type="molecule type" value="Genomic_DNA"/>
</dbReference>
<gene>
    <name evidence="1" type="ORF">ABB29_08905</name>
</gene>
<dbReference type="Proteomes" id="UP000052052">
    <property type="component" value="Unassembled WGS sequence"/>
</dbReference>
<dbReference type="InterPro" id="IPR051207">
    <property type="entry name" value="ComplexI_NDUFA9_subunit"/>
</dbReference>
<evidence type="ECO:0000313" key="1">
    <source>
        <dbReference type="EMBL" id="KRG69586.1"/>
    </source>
</evidence>
<dbReference type="PANTHER" id="PTHR12126">
    <property type="entry name" value="NADH-UBIQUINONE OXIDOREDUCTASE 39 KDA SUBUNIT-RELATED"/>
    <property type="match status" value="1"/>
</dbReference>
<dbReference type="GO" id="GO:0044877">
    <property type="term" value="F:protein-containing complex binding"/>
    <property type="evidence" value="ECO:0007669"/>
    <property type="project" value="TreeGrafter"/>
</dbReference>
<dbReference type="OrthoDB" id="5565437at2"/>
<accession>A0A0R0CT06</accession>
<dbReference type="AlphaFoldDB" id="A0A0R0CT06"/>
<keyword evidence="2" id="KW-1185">Reference proteome</keyword>
<dbReference type="Gene3D" id="3.40.50.720">
    <property type="entry name" value="NAD(P)-binding Rossmann-like Domain"/>
    <property type="match status" value="2"/>
</dbReference>
<dbReference type="PATRIC" id="fig|344882.3.peg.3139"/>
<name>A0A0R0CT06_9GAMM</name>
<evidence type="ECO:0000313" key="2">
    <source>
        <dbReference type="Proteomes" id="UP000052052"/>
    </source>
</evidence>
<dbReference type="SUPFAM" id="SSF51735">
    <property type="entry name" value="NAD(P)-binding Rossmann-fold domains"/>
    <property type="match status" value="1"/>
</dbReference>
<dbReference type="STRING" id="344882.ABB29_08905"/>
<dbReference type="InterPro" id="IPR036291">
    <property type="entry name" value="NAD(P)-bd_dom_sf"/>
</dbReference>
<comment type="caution">
    <text evidence="1">The sequence shown here is derived from an EMBL/GenBank/DDBJ whole genome shotgun (WGS) entry which is preliminary data.</text>
</comment>